<name>A0ABV4CV76_9BACT</name>
<evidence type="ECO:0000313" key="1">
    <source>
        <dbReference type="EMBL" id="MEY8245268.1"/>
    </source>
</evidence>
<dbReference type="Proteomes" id="UP001565200">
    <property type="component" value="Unassembled WGS sequence"/>
</dbReference>
<accession>A0ABV4CV76</accession>
<proteinExistence type="predicted"/>
<keyword evidence="2" id="KW-1185">Reference proteome</keyword>
<sequence>MKFPIYEARFKLTYHNNINNGIILSDKRNTNNPVSMLFGDNHDGFNLIGD</sequence>
<protein>
    <submittedName>
        <fullName evidence="1">Uncharacterized protein</fullName>
    </submittedName>
</protein>
<organism evidence="1 2">
    <name type="scientific">Heminiphilus faecis</name>
    <dbReference type="NCBI Taxonomy" id="2601703"/>
    <lineage>
        <taxon>Bacteria</taxon>
        <taxon>Pseudomonadati</taxon>
        <taxon>Bacteroidota</taxon>
        <taxon>Bacteroidia</taxon>
        <taxon>Bacteroidales</taxon>
        <taxon>Muribaculaceae</taxon>
        <taxon>Heminiphilus</taxon>
    </lineage>
</organism>
<gene>
    <name evidence="1" type="ORF">AAK873_06505</name>
</gene>
<dbReference type="RefSeq" id="WP_205523826.1">
    <property type="nucleotide sequence ID" value="NZ_JBCLPP010000014.1"/>
</dbReference>
<dbReference type="EMBL" id="JBCLPP010000014">
    <property type="protein sequence ID" value="MEY8245268.1"/>
    <property type="molecule type" value="Genomic_DNA"/>
</dbReference>
<comment type="caution">
    <text evidence="1">The sequence shown here is derived from an EMBL/GenBank/DDBJ whole genome shotgun (WGS) entry which is preliminary data.</text>
</comment>
<evidence type="ECO:0000313" key="2">
    <source>
        <dbReference type="Proteomes" id="UP001565200"/>
    </source>
</evidence>
<reference evidence="1 2" key="1">
    <citation type="submission" date="2024-03" db="EMBL/GenBank/DDBJ databases">
        <title>Mouse gut bacterial collection (mGBC) of GemPharmatech.</title>
        <authorList>
            <person name="He Y."/>
            <person name="Dong L."/>
            <person name="Wu D."/>
            <person name="Gao X."/>
            <person name="Lin Z."/>
        </authorList>
    </citation>
    <scope>NUCLEOTIDE SEQUENCE [LARGE SCALE GENOMIC DNA]</scope>
    <source>
        <strain evidence="1 2">54-13</strain>
    </source>
</reference>